<dbReference type="AlphaFoldDB" id="A0A0K8T3C4"/>
<keyword evidence="1" id="KW-0472">Membrane</keyword>
<keyword evidence="1" id="KW-1133">Transmembrane helix</keyword>
<evidence type="ECO:0000313" key="2">
    <source>
        <dbReference type="EMBL" id="JAG60022.1"/>
    </source>
</evidence>
<reference evidence="2" key="1">
    <citation type="submission" date="2014-09" db="EMBL/GenBank/DDBJ databases">
        <authorList>
            <person name="Magalhaes I.L.F."/>
            <person name="Oliveira U."/>
            <person name="Santos F.R."/>
            <person name="Vidigal T.H.D.A."/>
            <person name="Brescovit A.D."/>
            <person name="Santos A.J."/>
        </authorList>
    </citation>
    <scope>NUCLEOTIDE SEQUENCE</scope>
</reference>
<accession>A0A0K8T3C4</accession>
<organism evidence="2">
    <name type="scientific">Lygus hesperus</name>
    <name type="common">Western plant bug</name>
    <dbReference type="NCBI Taxonomy" id="30085"/>
    <lineage>
        <taxon>Eukaryota</taxon>
        <taxon>Metazoa</taxon>
        <taxon>Ecdysozoa</taxon>
        <taxon>Arthropoda</taxon>
        <taxon>Hexapoda</taxon>
        <taxon>Insecta</taxon>
        <taxon>Pterygota</taxon>
        <taxon>Neoptera</taxon>
        <taxon>Paraneoptera</taxon>
        <taxon>Hemiptera</taxon>
        <taxon>Heteroptera</taxon>
        <taxon>Panheteroptera</taxon>
        <taxon>Cimicomorpha</taxon>
        <taxon>Miridae</taxon>
        <taxon>Mirini</taxon>
        <taxon>Lygus</taxon>
    </lineage>
</organism>
<protein>
    <submittedName>
        <fullName evidence="2">Uncharacterized protein</fullName>
    </submittedName>
</protein>
<feature type="non-terminal residue" evidence="2">
    <location>
        <position position="169"/>
    </location>
</feature>
<keyword evidence="1" id="KW-0812">Transmembrane</keyword>
<dbReference type="EMBL" id="GBRD01005799">
    <property type="protein sequence ID" value="JAG60022.1"/>
    <property type="molecule type" value="Transcribed_RNA"/>
</dbReference>
<feature type="transmembrane region" description="Helical" evidence="1">
    <location>
        <begin position="24"/>
        <end position="45"/>
    </location>
</feature>
<evidence type="ECO:0000256" key="1">
    <source>
        <dbReference type="SAM" id="Phobius"/>
    </source>
</evidence>
<proteinExistence type="predicted"/>
<sequence length="169" mass="18819">MVFLPLLCILLSFGKGIIGRFGDLVVIAIAHLFNTLICILLYLYLRDKEAADEIASEILHGSPAQPGHASILIINGTEDQYFVKTPFYETKHPVGVLYLDVYLPTGSQTFDLTGEPFGNPALSQTVELEKDRRYRFLTLGTENHIGKLIRVFGEDDYKVRDGGTAVLIM</sequence>
<name>A0A0K8T3C4_LYGHE</name>